<gene>
    <name evidence="8" type="ORF">L0M99_00760</name>
</gene>
<dbReference type="PROSITE" id="PS51198">
    <property type="entry name" value="UVRD_HELICASE_ATP_BIND"/>
    <property type="match status" value="1"/>
</dbReference>
<evidence type="ECO:0000256" key="2">
    <source>
        <dbReference type="ARBA" id="ARBA00022801"/>
    </source>
</evidence>
<dbReference type="PANTHER" id="PTHR11070:SF45">
    <property type="entry name" value="DNA 3'-5' HELICASE"/>
    <property type="match status" value="1"/>
</dbReference>
<dbReference type="GO" id="GO:0043138">
    <property type="term" value="F:3'-5' DNA helicase activity"/>
    <property type="evidence" value="ECO:0007669"/>
    <property type="project" value="TreeGrafter"/>
</dbReference>
<dbReference type="GO" id="GO:0016787">
    <property type="term" value="F:hydrolase activity"/>
    <property type="evidence" value="ECO:0007669"/>
    <property type="project" value="UniProtKB-UniRule"/>
</dbReference>
<dbReference type="GO" id="GO:0005829">
    <property type="term" value="C:cytosol"/>
    <property type="evidence" value="ECO:0007669"/>
    <property type="project" value="TreeGrafter"/>
</dbReference>
<dbReference type="AlphaFoldDB" id="A0AAJ1BBQ8"/>
<evidence type="ECO:0000259" key="7">
    <source>
        <dbReference type="PROSITE" id="PS51198"/>
    </source>
</evidence>
<evidence type="ECO:0000313" key="9">
    <source>
        <dbReference type="Proteomes" id="UP001200537"/>
    </source>
</evidence>
<dbReference type="SUPFAM" id="SSF52540">
    <property type="entry name" value="P-loop containing nucleoside triphosphate hydrolases"/>
    <property type="match status" value="1"/>
</dbReference>
<keyword evidence="2 5" id="KW-0378">Hydrolase</keyword>
<evidence type="ECO:0000256" key="5">
    <source>
        <dbReference type="PROSITE-ProRule" id="PRU00560"/>
    </source>
</evidence>
<evidence type="ECO:0000256" key="4">
    <source>
        <dbReference type="ARBA" id="ARBA00022840"/>
    </source>
</evidence>
<feature type="domain" description="UvrD-like helicase ATP-binding" evidence="7">
    <location>
        <begin position="179"/>
        <end position="605"/>
    </location>
</feature>
<evidence type="ECO:0000256" key="1">
    <source>
        <dbReference type="ARBA" id="ARBA00022741"/>
    </source>
</evidence>
<reference evidence="8" key="1">
    <citation type="submission" date="2022-01" db="EMBL/GenBank/DDBJ databases">
        <title>Collection of gut derived symbiotic bacterial strains cultured from healthy donors.</title>
        <authorList>
            <person name="Lin H."/>
            <person name="Kohout C."/>
            <person name="Waligurski E."/>
            <person name="Pamer E.G."/>
        </authorList>
    </citation>
    <scope>NUCLEOTIDE SEQUENCE</scope>
    <source>
        <strain evidence="8">DFI.7.46</strain>
    </source>
</reference>
<dbReference type="GO" id="GO:0000725">
    <property type="term" value="P:recombinational repair"/>
    <property type="evidence" value="ECO:0007669"/>
    <property type="project" value="TreeGrafter"/>
</dbReference>
<dbReference type="EMBL" id="JAKNHJ010000001">
    <property type="protein sequence ID" value="MCG4617027.1"/>
    <property type="molecule type" value="Genomic_DNA"/>
</dbReference>
<evidence type="ECO:0000256" key="6">
    <source>
        <dbReference type="SAM" id="MobiDB-lite"/>
    </source>
</evidence>
<protein>
    <submittedName>
        <fullName evidence="8">AAA family ATPase</fullName>
    </submittedName>
</protein>
<feature type="region of interest" description="Disordered" evidence="6">
    <location>
        <begin position="467"/>
        <end position="488"/>
    </location>
</feature>
<feature type="binding site" evidence="5">
    <location>
        <begin position="200"/>
        <end position="207"/>
    </location>
    <ligand>
        <name>ATP</name>
        <dbReference type="ChEBI" id="CHEBI:30616"/>
    </ligand>
</feature>
<evidence type="ECO:0000313" key="8">
    <source>
        <dbReference type="EMBL" id="MCG4617027.1"/>
    </source>
</evidence>
<keyword evidence="3 5" id="KW-0347">Helicase</keyword>
<keyword evidence="4 5" id="KW-0067">ATP-binding</keyword>
<dbReference type="PANTHER" id="PTHR11070">
    <property type="entry name" value="UVRD / RECB / PCRA DNA HELICASE FAMILY MEMBER"/>
    <property type="match status" value="1"/>
</dbReference>
<dbReference type="InterPro" id="IPR014016">
    <property type="entry name" value="UvrD-like_ATP-bd"/>
</dbReference>
<evidence type="ECO:0000256" key="3">
    <source>
        <dbReference type="ARBA" id="ARBA00022806"/>
    </source>
</evidence>
<accession>A0AAJ1BBQ8</accession>
<dbReference type="InterPro" id="IPR027417">
    <property type="entry name" value="P-loop_NTPase"/>
</dbReference>
<sequence length="760" mass="83608">MNDPEQLEAEQQAVDHIYQVLDDARTRYRQRQRQVQALGATGSPQNRSERDVMAAHLGDQAARLERVEERLVFGKLTPLTGKDFYIGRVGLQDSDHAQVLMDWRANAATAFYQATARHPLGMARRRHIGLHRREVISLEDEAFDLSHSSEEGIQLQGEGALLAALRAERSGHMGDIVATIQGEQDRIIRANTSQILVIQGGPGTGKTAVALHRAAYLLYEQAERLEKSGVLIVGPSPAFLRYIEQVLPALGETGVVSTTMGNLLPGTRAPGKEHPKVSALKGDLRWANLIKQAVRSLQRVPDSDQPLTVGATKLLLRPRIVKEAIRSARLSGKPHNQARELFVAHVLDSLTDQYLDSETRREQAELTAAARQAGLGEIETSRDAISERALVREDLRSNLNVRRAINLCWMPYSAQDLLRRLYAYPAFLARFASEFSSEEQEILYRPKQESFTPADVPLLDELAELLGEAPNTTSPTSRRSRSAARERELSRAQAAIEGQGLGDGIVSANMLATSAAGNIEQSSLAEKAYKDRTWTYGHVVVDEAQELSPMDWRCLLRRCPSRSFTVVGDLAQRISAGGSSWRQLLGPAGDALEEEAYLTVCYRTPKEIMDLAEAVTTAAGRPSPYPVQAVRQDPNSLITRQVAVLDISALQETVSNEISYLESVLGAGRGRIALICAQRDYSTVLQLASKLPVPVGSDPISDRVCVIDAVTSKGLEFDSVILLEPVNISAQSVGNLFVSMTRPTRRLVTLYTQQLPAGWK</sequence>
<proteinExistence type="predicted"/>
<comment type="caution">
    <text evidence="8">The sequence shown here is derived from an EMBL/GenBank/DDBJ whole genome shotgun (WGS) entry which is preliminary data.</text>
</comment>
<dbReference type="InterPro" id="IPR000212">
    <property type="entry name" value="DNA_helicase_UvrD/REP"/>
</dbReference>
<keyword evidence="1 5" id="KW-0547">Nucleotide-binding</keyword>
<dbReference type="RefSeq" id="WP_238127439.1">
    <property type="nucleotide sequence ID" value="NZ_JAGZVZ010000003.1"/>
</dbReference>
<dbReference type="Proteomes" id="UP001200537">
    <property type="component" value="Unassembled WGS sequence"/>
</dbReference>
<dbReference type="GO" id="GO:0003677">
    <property type="term" value="F:DNA binding"/>
    <property type="evidence" value="ECO:0007669"/>
    <property type="project" value="InterPro"/>
</dbReference>
<dbReference type="Gene3D" id="3.40.50.300">
    <property type="entry name" value="P-loop containing nucleotide triphosphate hydrolases"/>
    <property type="match status" value="3"/>
</dbReference>
<organism evidence="8 9">
    <name type="scientific">Varibaculum cambriense</name>
    <dbReference type="NCBI Taxonomy" id="184870"/>
    <lineage>
        <taxon>Bacteria</taxon>
        <taxon>Bacillati</taxon>
        <taxon>Actinomycetota</taxon>
        <taxon>Actinomycetes</taxon>
        <taxon>Actinomycetales</taxon>
        <taxon>Actinomycetaceae</taxon>
        <taxon>Varibaculum</taxon>
    </lineage>
</organism>
<name>A0AAJ1BBQ8_9ACTO</name>
<dbReference type="GO" id="GO:0005524">
    <property type="term" value="F:ATP binding"/>
    <property type="evidence" value="ECO:0007669"/>
    <property type="project" value="UniProtKB-UniRule"/>
</dbReference>